<proteinExistence type="predicted"/>
<name>A0A261RUX6_9BORD</name>
<evidence type="ECO:0000313" key="1">
    <source>
        <dbReference type="EMBL" id="OZI28879.1"/>
    </source>
</evidence>
<dbReference type="AlphaFoldDB" id="A0A261RUX6"/>
<gene>
    <name evidence="1" type="ORF">CEG14_23410</name>
</gene>
<protein>
    <submittedName>
        <fullName evidence="1">Uncharacterized protein</fullName>
    </submittedName>
</protein>
<reference evidence="1 2" key="1">
    <citation type="submission" date="2017-05" db="EMBL/GenBank/DDBJ databases">
        <title>Complete and WGS of Bordetella genogroups.</title>
        <authorList>
            <person name="Spilker T."/>
            <person name="LiPuma J."/>
        </authorList>
    </citation>
    <scope>NUCLEOTIDE SEQUENCE [LARGE SCALE GENOMIC DNA]</scope>
    <source>
        <strain evidence="1 2">AU17610</strain>
    </source>
</reference>
<dbReference type="EMBL" id="NEVL01000006">
    <property type="protein sequence ID" value="OZI28879.1"/>
    <property type="molecule type" value="Genomic_DNA"/>
</dbReference>
<comment type="caution">
    <text evidence="1">The sequence shown here is derived from an EMBL/GenBank/DDBJ whole genome shotgun (WGS) entry which is preliminary data.</text>
</comment>
<dbReference type="OrthoDB" id="8665408at2"/>
<dbReference type="Proteomes" id="UP000217005">
    <property type="component" value="Unassembled WGS sequence"/>
</dbReference>
<organism evidence="1 2">
    <name type="scientific">Bordetella genomosp. 1</name>
    <dbReference type="NCBI Taxonomy" id="1395607"/>
    <lineage>
        <taxon>Bacteria</taxon>
        <taxon>Pseudomonadati</taxon>
        <taxon>Pseudomonadota</taxon>
        <taxon>Betaproteobacteria</taxon>
        <taxon>Burkholderiales</taxon>
        <taxon>Alcaligenaceae</taxon>
        <taxon>Bordetella</taxon>
    </lineage>
</organism>
<dbReference type="RefSeq" id="WP_094828805.1">
    <property type="nucleotide sequence ID" value="NZ_NEVL01000006.1"/>
</dbReference>
<evidence type="ECO:0000313" key="2">
    <source>
        <dbReference type="Proteomes" id="UP000217005"/>
    </source>
</evidence>
<accession>A0A261RUX6</accession>
<sequence length="159" mass="17093">MPATPLPAYWERDAAQEAVQLARPMLDAALANSSVGESGFLHVVVMNPLAQPGSCEFADAILYEESIGDPAAWDADYGAYARGKARVSWRTGLATHEIMALKPHLLQAEDSQVWGSVCLDGIVVAVSGANPWFDEAFAAAVAALFKAVVQGRRDRLRPR</sequence>